<dbReference type="RefSeq" id="WP_139150247.1">
    <property type="nucleotide sequence ID" value="NZ_FNBD01000006.1"/>
</dbReference>
<protein>
    <submittedName>
        <fullName evidence="2">Uncharacterized protein</fullName>
    </submittedName>
</protein>
<evidence type="ECO:0000313" key="3">
    <source>
        <dbReference type="Proteomes" id="UP000182114"/>
    </source>
</evidence>
<dbReference type="AlphaFoldDB" id="A0A1G7HJL0"/>
<dbReference type="Proteomes" id="UP000182114">
    <property type="component" value="Unassembled WGS sequence"/>
</dbReference>
<sequence>MRIIISAMLLILSITSCAQDSTQKNMKTLSDISNLYQEINHYPIEPHYGIYVSSSNTNFEVRINDIPVFLEYEFITNEISPKGSYIPINLAISKSGIQKIEVRMYPSYNRETQELEPSLKNAQVTVDVVKREYNTVKETYSEEEVILHLAAPTEKNEVSKKTKFIYPELTEYIFDETFEALVPYDIKILEKAQNLITTDPEEIKKITEELLIAYNEIWLIYDQNKVSQYANLIYNKEKRAAQQLFFTEVDSKKRAKEDILENGKILEENYEMMPFEDIKLRFYSNGKIVTLVYDKLGQVGRKKSVLRAKGEGRKNSYYSLFYKPVGSDKFILY</sequence>
<evidence type="ECO:0000313" key="2">
    <source>
        <dbReference type="EMBL" id="SDF00516.1"/>
    </source>
</evidence>
<keyword evidence="3" id="KW-1185">Reference proteome</keyword>
<proteinExistence type="predicted"/>
<evidence type="ECO:0000256" key="1">
    <source>
        <dbReference type="SAM" id="SignalP"/>
    </source>
</evidence>
<keyword evidence="1" id="KW-0732">Signal</keyword>
<organism evidence="2 3">
    <name type="scientific">Cellulophaga baltica</name>
    <dbReference type="NCBI Taxonomy" id="76594"/>
    <lineage>
        <taxon>Bacteria</taxon>
        <taxon>Pseudomonadati</taxon>
        <taxon>Bacteroidota</taxon>
        <taxon>Flavobacteriia</taxon>
        <taxon>Flavobacteriales</taxon>
        <taxon>Flavobacteriaceae</taxon>
        <taxon>Cellulophaga</taxon>
    </lineage>
</organism>
<dbReference type="PROSITE" id="PS51257">
    <property type="entry name" value="PROKAR_LIPOPROTEIN"/>
    <property type="match status" value="1"/>
</dbReference>
<name>A0A1G7HJL0_9FLAO</name>
<reference evidence="3" key="1">
    <citation type="submission" date="2016-10" db="EMBL/GenBank/DDBJ databases">
        <authorList>
            <person name="Varghese N."/>
            <person name="Submissions S."/>
        </authorList>
    </citation>
    <scope>NUCLEOTIDE SEQUENCE [LARGE SCALE GENOMIC DNA]</scope>
    <source>
        <strain evidence="3">DSM 24729</strain>
    </source>
</reference>
<feature type="signal peptide" evidence="1">
    <location>
        <begin position="1"/>
        <end position="18"/>
    </location>
</feature>
<gene>
    <name evidence="2" type="ORF">SAMN04487992_106113</name>
</gene>
<dbReference type="EMBL" id="FNBD01000006">
    <property type="protein sequence ID" value="SDF00516.1"/>
    <property type="molecule type" value="Genomic_DNA"/>
</dbReference>
<feature type="chain" id="PRO_5010161539" evidence="1">
    <location>
        <begin position="19"/>
        <end position="333"/>
    </location>
</feature>
<accession>A0A1G7HJL0</accession>